<feature type="transmembrane region" description="Helical" evidence="1">
    <location>
        <begin position="321"/>
        <end position="345"/>
    </location>
</feature>
<dbReference type="InterPro" id="IPR010295">
    <property type="entry name" value="DUF898"/>
</dbReference>
<keyword evidence="3" id="KW-1185">Reference proteome</keyword>
<evidence type="ECO:0000313" key="3">
    <source>
        <dbReference type="Proteomes" id="UP000594800"/>
    </source>
</evidence>
<dbReference type="RefSeq" id="WP_196103496.1">
    <property type="nucleotide sequence ID" value="NZ_CP064942.1"/>
</dbReference>
<keyword evidence="1" id="KW-0812">Transmembrane</keyword>
<protein>
    <submittedName>
        <fullName evidence="2">DUF898 family protein</fullName>
    </submittedName>
</protein>
<dbReference type="AlphaFoldDB" id="A0A7S9LS38"/>
<gene>
    <name evidence="2" type="ORF">I0K15_00465</name>
</gene>
<feature type="transmembrane region" description="Helical" evidence="1">
    <location>
        <begin position="276"/>
        <end position="301"/>
    </location>
</feature>
<reference evidence="2 3" key="1">
    <citation type="submission" date="2020-11" db="EMBL/GenBank/DDBJ databases">
        <title>Description of Pontivivens ytuae sp. nov. isolated from deep sea sediment of Mariana Trench.</title>
        <authorList>
            <person name="Wang Z."/>
            <person name="Sun Q.-L."/>
            <person name="Xu X.-D."/>
            <person name="Tang Y.-Z."/>
            <person name="Zhang J."/>
        </authorList>
    </citation>
    <scope>NUCLEOTIDE SEQUENCE [LARGE SCALE GENOMIC DNA]</scope>
    <source>
        <strain evidence="2 3">MT2928</strain>
    </source>
</reference>
<feature type="transmembrane region" description="Helical" evidence="1">
    <location>
        <begin position="20"/>
        <end position="42"/>
    </location>
</feature>
<organism evidence="2 3">
    <name type="scientific">Pontivivens ytuae</name>
    <dbReference type="NCBI Taxonomy" id="2789856"/>
    <lineage>
        <taxon>Bacteria</taxon>
        <taxon>Pseudomonadati</taxon>
        <taxon>Pseudomonadota</taxon>
        <taxon>Alphaproteobacteria</taxon>
        <taxon>Rhodobacterales</taxon>
        <taxon>Paracoccaceae</taxon>
        <taxon>Pontivivens</taxon>
    </lineage>
</organism>
<dbReference type="Pfam" id="PF05987">
    <property type="entry name" value="DUF898"/>
    <property type="match status" value="1"/>
</dbReference>
<keyword evidence="1" id="KW-1133">Transmembrane helix</keyword>
<dbReference type="Proteomes" id="UP000594800">
    <property type="component" value="Chromosome"/>
</dbReference>
<feature type="transmembrane region" description="Helical" evidence="1">
    <location>
        <begin position="199"/>
        <end position="221"/>
    </location>
</feature>
<proteinExistence type="predicted"/>
<evidence type="ECO:0000256" key="1">
    <source>
        <dbReference type="SAM" id="Phobius"/>
    </source>
</evidence>
<dbReference type="KEGG" id="poz:I0K15_00465"/>
<accession>A0A7S9LS38</accession>
<dbReference type="EMBL" id="CP064942">
    <property type="protein sequence ID" value="QPH54287.1"/>
    <property type="molecule type" value="Genomic_DNA"/>
</dbReference>
<name>A0A7S9LS38_9RHOB</name>
<feature type="transmembrane region" description="Helical" evidence="1">
    <location>
        <begin position="147"/>
        <end position="169"/>
    </location>
</feature>
<keyword evidence="1" id="KW-0472">Membrane</keyword>
<evidence type="ECO:0000313" key="2">
    <source>
        <dbReference type="EMBL" id="QPH54287.1"/>
    </source>
</evidence>
<feature type="transmembrane region" description="Helical" evidence="1">
    <location>
        <begin position="72"/>
        <end position="96"/>
    </location>
</feature>
<sequence length="397" mass="43572">MTTQSSQAPVAPRFVGESTPLFWLAARTLLFTVLTLGIYRFWMRTKMRQYYWGAVEVEGEGFEYTGTGLEKLLGFLVAIVVLAIILAIFNLGLYVVGLSVFDGNQFAGTLTLLPLIPLTYYAQYRARRYVLSRTRFRGIRFGAEPAAWRYVGVALVQTLITVLTLGVLAPRQHWKLEKFRSDRTYYGDLRLRQGGRWQALMRPWLGVILSVVATTVLIIGATGADSPIAAVAFGVIGYLALILFYVRYQIVSFRILTGQKEAGPIRLQSGVRTGRVIGIVLLGTFLVSVILSVIGAVLFAVMNLLVGSTIDFTDPEAITTALAGGAALLGFVAIYLLLIVLGGAFSEIFVSMPLVQHYVETLRIENAEALADVRQRAEDDFMEADGFADALDVGAAF</sequence>
<feature type="transmembrane region" description="Helical" evidence="1">
    <location>
        <begin position="227"/>
        <end position="246"/>
    </location>
</feature>